<dbReference type="SUPFAM" id="SSF56601">
    <property type="entry name" value="beta-lactamase/transpeptidase-like"/>
    <property type="match status" value="1"/>
</dbReference>
<reference evidence="4 5" key="1">
    <citation type="submission" date="2018-05" db="EMBL/GenBank/DDBJ databases">
        <title>Genomic Encyclopedia of Type Strains, Phase IV (KMG-IV): sequencing the most valuable type-strain genomes for metagenomic binning, comparative biology and taxonomic classification.</title>
        <authorList>
            <person name="Goeker M."/>
        </authorList>
    </citation>
    <scope>NUCLEOTIDE SEQUENCE [LARGE SCALE GENOMIC DNA]</scope>
    <source>
        <strain evidence="4 5">DSM 566</strain>
    </source>
</reference>
<keyword evidence="4" id="KW-0645">Protease</keyword>
<accession>A0A318GYR3</accession>
<feature type="signal peptide" evidence="3">
    <location>
        <begin position="1"/>
        <end position="28"/>
    </location>
</feature>
<keyword evidence="2" id="KW-0378">Hydrolase</keyword>
<dbReference type="InterPro" id="IPR012338">
    <property type="entry name" value="Beta-lactam/transpept-like"/>
</dbReference>
<dbReference type="PANTHER" id="PTHR30023:SF0">
    <property type="entry name" value="PENICILLIN-SENSITIVE CARBOXYPEPTIDASE A"/>
    <property type="match status" value="1"/>
</dbReference>
<comment type="similarity">
    <text evidence="1">Belongs to the peptidase S13 family.</text>
</comment>
<dbReference type="PRINTS" id="PR00922">
    <property type="entry name" value="DADACBPTASE3"/>
</dbReference>
<keyword evidence="5" id="KW-1185">Reference proteome</keyword>
<name>A0A318GYR3_9BURK</name>
<organism evidence="4 5">
    <name type="scientific">Sphaerotilus hippei</name>
    <dbReference type="NCBI Taxonomy" id="744406"/>
    <lineage>
        <taxon>Bacteria</taxon>
        <taxon>Pseudomonadati</taxon>
        <taxon>Pseudomonadota</taxon>
        <taxon>Betaproteobacteria</taxon>
        <taxon>Burkholderiales</taxon>
        <taxon>Sphaerotilaceae</taxon>
        <taxon>Sphaerotilus</taxon>
    </lineage>
</organism>
<dbReference type="InterPro" id="IPR006311">
    <property type="entry name" value="TAT_signal"/>
</dbReference>
<dbReference type="GO" id="GO:0006508">
    <property type="term" value="P:proteolysis"/>
    <property type="evidence" value="ECO:0007669"/>
    <property type="project" value="InterPro"/>
</dbReference>
<feature type="chain" id="PRO_5016294157" evidence="3">
    <location>
        <begin position="29"/>
        <end position="463"/>
    </location>
</feature>
<dbReference type="GO" id="GO:0004185">
    <property type="term" value="F:serine-type carboxypeptidase activity"/>
    <property type="evidence" value="ECO:0007669"/>
    <property type="project" value="InterPro"/>
</dbReference>
<keyword evidence="4" id="KW-0121">Carboxypeptidase</keyword>
<dbReference type="Gene3D" id="3.50.80.20">
    <property type="entry name" value="D-Ala-D-Ala carboxypeptidase C, peptidase S13"/>
    <property type="match status" value="1"/>
</dbReference>
<evidence type="ECO:0000313" key="4">
    <source>
        <dbReference type="EMBL" id="PXW95272.1"/>
    </source>
</evidence>
<evidence type="ECO:0000256" key="3">
    <source>
        <dbReference type="SAM" id="SignalP"/>
    </source>
</evidence>
<dbReference type="InterPro" id="IPR000667">
    <property type="entry name" value="Peptidase_S13"/>
</dbReference>
<keyword evidence="3" id="KW-0732">Signal</keyword>
<dbReference type="Gene3D" id="3.40.710.10">
    <property type="entry name" value="DD-peptidase/beta-lactamase superfamily"/>
    <property type="match status" value="1"/>
</dbReference>
<evidence type="ECO:0000256" key="2">
    <source>
        <dbReference type="ARBA" id="ARBA00022801"/>
    </source>
</evidence>
<proteinExistence type="inferred from homology"/>
<dbReference type="Proteomes" id="UP000247811">
    <property type="component" value="Unassembled WGS sequence"/>
</dbReference>
<protein>
    <submittedName>
        <fullName evidence="4">D-alanyl-D-alanine carboxypeptidase/D-alanyl-D-alanine-endopeptidase (Penicillin-binding protein 4)</fullName>
    </submittedName>
</protein>
<dbReference type="PANTHER" id="PTHR30023">
    <property type="entry name" value="D-ALANYL-D-ALANINE CARBOXYPEPTIDASE"/>
    <property type="match status" value="1"/>
</dbReference>
<comment type="caution">
    <text evidence="4">The sequence shown here is derived from an EMBL/GenBank/DDBJ whole genome shotgun (WGS) entry which is preliminary data.</text>
</comment>
<dbReference type="AlphaFoldDB" id="A0A318GYR3"/>
<evidence type="ECO:0000313" key="5">
    <source>
        <dbReference type="Proteomes" id="UP000247811"/>
    </source>
</evidence>
<dbReference type="PROSITE" id="PS51318">
    <property type="entry name" value="TAT"/>
    <property type="match status" value="1"/>
</dbReference>
<sequence length="463" mass="48410">MTLNDPSRRRWVGALAAGALLPATRVGAAPARAARPRLPTELAARLAASGLPLESFGLSVVPVEGGAPWVSWQADKPFILASTAKVITSLCALSVLGPGYRWETRAHLGGPLHRGALLGDLRIVGGGDPSLDSQSVAQWFRRLRGQGLDRIVGDMVLDHSRFSLSEADLASTPEPSPERPHHARPDALLLDEGVVRSAAASPGPGGAAYRRVTWQATSPGAAGCGPLSARSALLACPAAAPEPSPAELACRTLGALWRVQGGGLRGRVSSLSPSAAPVVSTPWMVHASPTLAVLIQEMNKRSNNLIARHLMLSLSADFPQVPATVPAARQRMLAWLEQQGVAPGRIGVDSGSGLSRLERAAPSALVHLLQRAHHGPYARLFRDSLPVAGLDGTLEHRLRGGAAVGRAWLKTGTLLDTRALAGYVQTRGGTTLAVTLLANHETLAPQATPALDACIEWLAASRA</sequence>
<evidence type="ECO:0000256" key="1">
    <source>
        <dbReference type="ARBA" id="ARBA00006096"/>
    </source>
</evidence>
<dbReference type="EMBL" id="QJJS01000010">
    <property type="protein sequence ID" value="PXW95272.1"/>
    <property type="molecule type" value="Genomic_DNA"/>
</dbReference>
<dbReference type="RefSeq" id="WP_170130730.1">
    <property type="nucleotide sequence ID" value="NZ_QJJS01000010.1"/>
</dbReference>
<gene>
    <name evidence="4" type="ORF">C7444_110119</name>
</gene>
<dbReference type="GO" id="GO:0000270">
    <property type="term" value="P:peptidoglycan metabolic process"/>
    <property type="evidence" value="ECO:0007669"/>
    <property type="project" value="TreeGrafter"/>
</dbReference>
<dbReference type="Pfam" id="PF02113">
    <property type="entry name" value="Peptidase_S13"/>
    <property type="match status" value="2"/>
</dbReference>